<proteinExistence type="predicted"/>
<dbReference type="RefSeq" id="WP_308482056.1">
    <property type="nucleotide sequence ID" value="NZ_OY726397.1"/>
</dbReference>
<accession>A0ABM9LLN3</accession>
<protein>
    <submittedName>
        <fullName evidence="1">BrxE family protein</fullName>
    </submittedName>
</protein>
<reference evidence="1 2" key="1">
    <citation type="submission" date="2023-08" db="EMBL/GenBank/DDBJ databases">
        <authorList>
            <person name="Folkvardsen B D."/>
            <person name="Norman A."/>
        </authorList>
    </citation>
    <scope>NUCLEOTIDE SEQUENCE [LARGE SCALE GENOMIC DNA]</scope>
    <source>
        <strain evidence="1 2">Mu0053</strain>
    </source>
</reference>
<gene>
    <name evidence="1" type="ORF">MU0053_001861</name>
</gene>
<evidence type="ECO:0000313" key="2">
    <source>
        <dbReference type="Proteomes" id="UP001190465"/>
    </source>
</evidence>
<dbReference type="Pfam" id="PF26412">
    <property type="entry name" value="BrxE"/>
    <property type="match status" value="1"/>
</dbReference>
<keyword evidence="2" id="KW-1185">Reference proteome</keyword>
<evidence type="ECO:0000313" key="1">
    <source>
        <dbReference type="EMBL" id="CAJ1501179.1"/>
    </source>
</evidence>
<organism evidence="1 2">
    <name type="scientific">[Mycobacterium] burgundiense</name>
    <dbReference type="NCBI Taxonomy" id="3064286"/>
    <lineage>
        <taxon>Bacteria</taxon>
        <taxon>Bacillati</taxon>
        <taxon>Actinomycetota</taxon>
        <taxon>Actinomycetes</taxon>
        <taxon>Mycobacteriales</taxon>
        <taxon>Mycobacteriaceae</taxon>
        <taxon>Mycolicibacterium</taxon>
    </lineage>
</organism>
<dbReference type="Proteomes" id="UP001190465">
    <property type="component" value="Chromosome"/>
</dbReference>
<dbReference type="EMBL" id="OY726397">
    <property type="protein sequence ID" value="CAJ1501179.1"/>
    <property type="molecule type" value="Genomic_DNA"/>
</dbReference>
<dbReference type="NCBIfam" id="NF033447">
    <property type="entry name" value="BrxE_fam"/>
    <property type="match status" value="1"/>
</dbReference>
<sequence>MTEAIRLVLGIARLGEQGLRGWWRSHGLGKGGQYVLSTAFPRTAKSAALELDIVSAARRHDDLLGRQTALHLFSSAFPFRRWAEAWLAEQKTLAPDALFDVLVSWDLENALTSLRDWAGDAPVGEPIGEGLLLGQLTDEELMNDESSLTYAKLLAAAYLAQDSNLRPPYFDLKH</sequence>
<dbReference type="InterPro" id="IPR058690">
    <property type="entry name" value="BrxE"/>
</dbReference>
<name>A0ABM9LLN3_9MYCO</name>